<dbReference type="GO" id="GO:0046872">
    <property type="term" value="F:metal ion binding"/>
    <property type="evidence" value="ECO:0007669"/>
    <property type="project" value="UniProtKB-KW"/>
</dbReference>
<organism evidence="12 13">
    <name type="scientific">Homoserinimonas hongtaonis</name>
    <dbReference type="NCBI Taxonomy" id="2079791"/>
    <lineage>
        <taxon>Bacteria</taxon>
        <taxon>Bacillati</taxon>
        <taxon>Actinomycetota</taxon>
        <taxon>Actinomycetes</taxon>
        <taxon>Micrococcales</taxon>
        <taxon>Microbacteriaceae</taxon>
        <taxon>Homoserinimonas</taxon>
    </lineage>
</organism>
<dbReference type="PANTHER" id="PTHR22789">
    <property type="entry name" value="FUCULOSE PHOSPHATE ALDOLASE"/>
    <property type="match status" value="1"/>
</dbReference>
<dbReference type="Gene3D" id="3.40.225.10">
    <property type="entry name" value="Class II aldolase/adducin N-terminal domain"/>
    <property type="match status" value="1"/>
</dbReference>
<dbReference type="GO" id="GO:0016832">
    <property type="term" value="F:aldehyde-lyase activity"/>
    <property type="evidence" value="ECO:0007669"/>
    <property type="project" value="TreeGrafter"/>
</dbReference>
<dbReference type="InterPro" id="IPR001303">
    <property type="entry name" value="Aldolase_II/adducin_N"/>
</dbReference>
<evidence type="ECO:0000313" key="12">
    <source>
        <dbReference type="EMBL" id="PWB96966.1"/>
    </source>
</evidence>
<name>A0A2U1SZD7_9MICO</name>
<dbReference type="GO" id="GO:0005829">
    <property type="term" value="C:cytosol"/>
    <property type="evidence" value="ECO:0007669"/>
    <property type="project" value="TreeGrafter"/>
</dbReference>
<keyword evidence="4" id="KW-0862">Zinc</keyword>
<evidence type="ECO:0000256" key="3">
    <source>
        <dbReference type="ARBA" id="ARBA00022723"/>
    </source>
</evidence>
<dbReference type="EC" id="4.1.1.104" evidence="7"/>
<evidence type="ECO:0000256" key="5">
    <source>
        <dbReference type="ARBA" id="ARBA00023239"/>
    </source>
</evidence>
<dbReference type="KEGG" id="salc:C2138_08190"/>
<evidence type="ECO:0000256" key="4">
    <source>
        <dbReference type="ARBA" id="ARBA00022833"/>
    </source>
</evidence>
<evidence type="ECO:0000313" key="13">
    <source>
        <dbReference type="Proteomes" id="UP000244978"/>
    </source>
</evidence>
<dbReference type="RefSeq" id="WP_108516963.1">
    <property type="nucleotide sequence ID" value="NZ_CP026951.1"/>
</dbReference>
<keyword evidence="13" id="KW-1185">Reference proteome</keyword>
<dbReference type="NCBIfam" id="NF006000">
    <property type="entry name" value="PRK08130.1"/>
    <property type="match status" value="1"/>
</dbReference>
<dbReference type="GO" id="GO:0019323">
    <property type="term" value="P:pentose catabolic process"/>
    <property type="evidence" value="ECO:0007669"/>
    <property type="project" value="TreeGrafter"/>
</dbReference>
<evidence type="ECO:0000256" key="7">
    <source>
        <dbReference type="ARBA" id="ARBA00044772"/>
    </source>
</evidence>
<dbReference type="InterPro" id="IPR050197">
    <property type="entry name" value="Aldolase_class_II_sugar_metab"/>
</dbReference>
<protein>
    <recommendedName>
        <fullName evidence="8">3-oxo-tetronate 4-phosphate decarboxylase</fullName>
        <ecNumber evidence="7">4.1.1.104</ecNumber>
    </recommendedName>
</protein>
<proteinExistence type="inferred from homology"/>
<evidence type="ECO:0000256" key="1">
    <source>
        <dbReference type="ARBA" id="ARBA00001947"/>
    </source>
</evidence>
<comment type="similarity">
    <text evidence="2">Belongs to the aldolase class II family. AraD/FucA subfamily.</text>
</comment>
<dbReference type="SMART" id="SM01007">
    <property type="entry name" value="Aldolase_II"/>
    <property type="match status" value="1"/>
</dbReference>
<dbReference type="FunFam" id="3.40.225.10:FF:000008">
    <property type="entry name" value="Sugar aldolase"/>
    <property type="match status" value="1"/>
</dbReference>
<sequence length="210" mass="22233">MSESAELRAALVETAARLDAAGYSPGTSGNISVRHGDTIIVSPTGARLGALDPDALSIVDLDGRHLEGPKPTKESLFHAAVYRARPEDRAVVHLHSPYASALSCLDGLDPENALPAYTPYFIMRVGDLPVVPYFPPGDEGLAAAIGTVAQAHRSMMLSNHGSLVSGRSLDAAASAAEEIEETARLHFVIGDRAAKLLSADQVAELRRRYP</sequence>
<dbReference type="SUPFAM" id="SSF53639">
    <property type="entry name" value="AraD/HMP-PK domain-like"/>
    <property type="match status" value="1"/>
</dbReference>
<evidence type="ECO:0000256" key="6">
    <source>
        <dbReference type="ARBA" id="ARBA00044745"/>
    </source>
</evidence>
<keyword evidence="3" id="KW-0479">Metal-binding</keyword>
<dbReference type="Proteomes" id="UP000244978">
    <property type="component" value="Unassembled WGS sequence"/>
</dbReference>
<evidence type="ECO:0000256" key="10">
    <source>
        <dbReference type="ARBA" id="ARBA00048603"/>
    </source>
</evidence>
<dbReference type="EMBL" id="QEEX01000001">
    <property type="protein sequence ID" value="PWB96966.1"/>
    <property type="molecule type" value="Genomic_DNA"/>
</dbReference>
<dbReference type="OrthoDB" id="9786287at2"/>
<evidence type="ECO:0000256" key="9">
    <source>
        <dbReference type="ARBA" id="ARBA00047520"/>
    </source>
</evidence>
<keyword evidence="5" id="KW-0456">Lyase</keyword>
<reference evidence="13" key="1">
    <citation type="submission" date="2018-04" db="EMBL/GenBank/DDBJ databases">
        <authorList>
            <person name="Liu S."/>
            <person name="Wang Z."/>
            <person name="Li J."/>
        </authorList>
    </citation>
    <scope>NUCLEOTIDE SEQUENCE [LARGE SCALE GENOMIC DNA]</scope>
    <source>
        <strain evidence="13">S1194</strain>
    </source>
</reference>
<evidence type="ECO:0000259" key="11">
    <source>
        <dbReference type="SMART" id="SM01007"/>
    </source>
</evidence>
<comment type="cofactor">
    <cofactor evidence="1">
        <name>Zn(2+)</name>
        <dbReference type="ChEBI" id="CHEBI:29105"/>
    </cofactor>
</comment>
<comment type="function">
    <text evidence="6">Catalyzes the decarboxylation of 3-oxo-tetronate 4-phosphate to dihydroxyacetone phosphate (DHAP) and CO(2).</text>
</comment>
<comment type="catalytic activity">
    <reaction evidence="10">
        <text>3-dehydro-4-O-phospho-L-erythronate + H(+) = dihydroxyacetone phosphate + CO2</text>
        <dbReference type="Rhea" id="RHEA:52404"/>
        <dbReference type="ChEBI" id="CHEBI:15378"/>
        <dbReference type="ChEBI" id="CHEBI:16526"/>
        <dbReference type="ChEBI" id="CHEBI:57642"/>
        <dbReference type="ChEBI" id="CHEBI:136592"/>
        <dbReference type="EC" id="4.1.1.104"/>
    </reaction>
</comment>
<dbReference type="PANTHER" id="PTHR22789:SF0">
    <property type="entry name" value="3-OXO-TETRONATE 4-PHOSPHATE DECARBOXYLASE-RELATED"/>
    <property type="match status" value="1"/>
</dbReference>
<evidence type="ECO:0000256" key="8">
    <source>
        <dbReference type="ARBA" id="ARBA00044803"/>
    </source>
</evidence>
<evidence type="ECO:0000256" key="2">
    <source>
        <dbReference type="ARBA" id="ARBA00010037"/>
    </source>
</evidence>
<accession>A0A2U1SZD7</accession>
<dbReference type="AlphaFoldDB" id="A0A2U1SZD7"/>
<feature type="domain" description="Class II aldolase/adducin N-terminal" evidence="11">
    <location>
        <begin position="9"/>
        <end position="187"/>
    </location>
</feature>
<dbReference type="Pfam" id="PF00596">
    <property type="entry name" value="Aldolase_II"/>
    <property type="match status" value="1"/>
</dbReference>
<comment type="catalytic activity">
    <reaction evidence="9">
        <text>3-dehydro-4-O-phospho-D-erythronate + H(+) = dihydroxyacetone phosphate + CO2</text>
        <dbReference type="Rhea" id="RHEA:52416"/>
        <dbReference type="ChEBI" id="CHEBI:15378"/>
        <dbReference type="ChEBI" id="CHEBI:16526"/>
        <dbReference type="ChEBI" id="CHEBI:57642"/>
        <dbReference type="ChEBI" id="CHEBI:136593"/>
        <dbReference type="EC" id="4.1.1.104"/>
    </reaction>
</comment>
<comment type="caution">
    <text evidence="12">The sequence shown here is derived from an EMBL/GenBank/DDBJ whole genome shotgun (WGS) entry which is preliminary data.</text>
</comment>
<gene>
    <name evidence="12" type="ORF">DF220_03280</name>
</gene>
<dbReference type="InterPro" id="IPR036409">
    <property type="entry name" value="Aldolase_II/adducin_N_sf"/>
</dbReference>